<evidence type="ECO:0000313" key="7">
    <source>
        <dbReference type="Proteomes" id="UP000765160"/>
    </source>
</evidence>
<dbReference type="EMBL" id="JAAVTX010000001">
    <property type="protein sequence ID" value="NKE43708.1"/>
    <property type="molecule type" value="Genomic_DNA"/>
</dbReference>
<keyword evidence="7" id="KW-1185">Reference proteome</keyword>
<gene>
    <name evidence="6" type="ORF">HB662_02895</name>
</gene>
<evidence type="ECO:0000256" key="2">
    <source>
        <dbReference type="ARBA" id="ARBA00010973"/>
    </source>
</evidence>
<evidence type="ECO:0000256" key="1">
    <source>
        <dbReference type="ARBA" id="ARBA00003236"/>
    </source>
</evidence>
<dbReference type="SUPFAM" id="SSF88713">
    <property type="entry name" value="Glycoside hydrolase/deacetylase"/>
    <property type="match status" value="1"/>
</dbReference>
<name>A0ABX1ET42_9PROT</name>
<feature type="domain" description="NodB homology" evidence="5">
    <location>
        <begin position="65"/>
        <end position="175"/>
    </location>
</feature>
<dbReference type="InterPro" id="IPR002509">
    <property type="entry name" value="NODB_dom"/>
</dbReference>
<reference evidence="6 7" key="1">
    <citation type="submission" date="2020-03" db="EMBL/GenBank/DDBJ databases">
        <title>Roseomonas selenitidurans sp. nov. isolated from soil.</title>
        <authorList>
            <person name="Liu H."/>
        </authorList>
    </citation>
    <scope>NUCLEOTIDE SEQUENCE [LARGE SCALE GENOMIC DNA]</scope>
    <source>
        <strain evidence="6 7">JCM 15073</strain>
    </source>
</reference>
<dbReference type="PANTHER" id="PTHR43123:SF4">
    <property type="entry name" value="POLYSACCHARIDE DEACETYLASE"/>
    <property type="match status" value="1"/>
</dbReference>
<dbReference type="Proteomes" id="UP000765160">
    <property type="component" value="Unassembled WGS sequence"/>
</dbReference>
<dbReference type="InterPro" id="IPR011330">
    <property type="entry name" value="Glyco_hydro/deAcase_b/a-brl"/>
</dbReference>
<dbReference type="Pfam" id="PF01522">
    <property type="entry name" value="Polysacc_deac_1"/>
    <property type="match status" value="1"/>
</dbReference>
<dbReference type="RefSeq" id="WP_168046934.1">
    <property type="nucleotide sequence ID" value="NZ_JAATJR010000001.1"/>
</dbReference>
<evidence type="ECO:0000256" key="4">
    <source>
        <dbReference type="ARBA" id="ARBA00032976"/>
    </source>
</evidence>
<dbReference type="CDD" id="cd10979">
    <property type="entry name" value="CE4_PuuE_like"/>
    <property type="match status" value="1"/>
</dbReference>
<comment type="caution">
    <text evidence="6">The sequence shown here is derived from an EMBL/GenBank/DDBJ whole genome shotgun (WGS) entry which is preliminary data.</text>
</comment>
<dbReference type="Gene3D" id="3.20.20.370">
    <property type="entry name" value="Glycoside hydrolase/deacetylase"/>
    <property type="match status" value="1"/>
</dbReference>
<protein>
    <recommendedName>
        <fullName evidence="3">Chitooligosaccharide deacetylase</fullName>
    </recommendedName>
    <alternativeName>
        <fullName evidence="4">Nodulation protein B</fullName>
    </alternativeName>
</protein>
<evidence type="ECO:0000256" key="3">
    <source>
        <dbReference type="ARBA" id="ARBA00020071"/>
    </source>
</evidence>
<proteinExistence type="inferred from homology"/>
<comment type="function">
    <text evidence="1">Is involved in generating a small heat-stable compound (Nod), an acylated oligomer of N-acetylglucosamine, that stimulates mitosis in various plant protoplasts.</text>
</comment>
<dbReference type="PANTHER" id="PTHR43123">
    <property type="entry name" value="POLYSACCHARIDE DEACETYLASE-RELATED"/>
    <property type="match status" value="1"/>
</dbReference>
<accession>A0ABX1ET42</accession>
<comment type="similarity">
    <text evidence="2">Belongs to the polysaccharide deacetylase family.</text>
</comment>
<organism evidence="6 7">
    <name type="scientific">Falsiroseomonas frigidaquae</name>
    <dbReference type="NCBI Taxonomy" id="487318"/>
    <lineage>
        <taxon>Bacteria</taxon>
        <taxon>Pseudomonadati</taxon>
        <taxon>Pseudomonadota</taxon>
        <taxon>Alphaproteobacteria</taxon>
        <taxon>Acetobacterales</taxon>
        <taxon>Roseomonadaceae</taxon>
        <taxon>Falsiroseomonas</taxon>
    </lineage>
</organism>
<evidence type="ECO:0000313" key="6">
    <source>
        <dbReference type="EMBL" id="NKE43708.1"/>
    </source>
</evidence>
<sequence>MKLPSHSRYAPSAIPTRPTYRWPNGASLAVVVCNNIEHFAYRAGMGSDSAQPNAPQSFRNYAWRDYGNRVGLWNMLEMLDELQIPSAHNVNSAALDYMPEIAEALRKRGDEFIGHGRSNAERQDTMWEEDERRLIIETRDAITRHAGVAPTGWLGPYLAQSHVTLDLLREEGFRYMMDLPADDQPFWMATRAGPILSVPYSIELNDSPAMVFRQHSGREFADMIVDQFDEMLEQSARRPLVCSVVLHTFVVGQPFRLRPLRAALRHILGHRDRIWLCRPGELAAYAAGLPRGVVPGSEMLDSEMPGPEMLGG</sequence>
<evidence type="ECO:0000259" key="5">
    <source>
        <dbReference type="Pfam" id="PF01522"/>
    </source>
</evidence>